<dbReference type="HOGENOM" id="CLU_1835840_0_0_1"/>
<dbReference type="Proteomes" id="UP000008370">
    <property type="component" value="Unassembled WGS sequence"/>
</dbReference>
<feature type="region of interest" description="Disordered" evidence="1">
    <location>
        <begin position="73"/>
        <end position="94"/>
    </location>
</feature>
<evidence type="ECO:0000313" key="2">
    <source>
        <dbReference type="EMBL" id="EKM49007.1"/>
    </source>
</evidence>
<organism evidence="2 3">
    <name type="scientific">Phanerochaete carnosa (strain HHB-10118-sp)</name>
    <name type="common">White-rot fungus</name>
    <name type="synonym">Peniophora carnosa</name>
    <dbReference type="NCBI Taxonomy" id="650164"/>
    <lineage>
        <taxon>Eukaryota</taxon>
        <taxon>Fungi</taxon>
        <taxon>Dikarya</taxon>
        <taxon>Basidiomycota</taxon>
        <taxon>Agaricomycotina</taxon>
        <taxon>Agaricomycetes</taxon>
        <taxon>Polyporales</taxon>
        <taxon>Phanerochaetaceae</taxon>
        <taxon>Phanerochaete</taxon>
    </lineage>
</organism>
<reference evidence="2 3" key="1">
    <citation type="journal article" date="2012" name="BMC Genomics">
        <title>Comparative genomics of the white-rot fungi, Phanerochaete carnosa and P. chrysosporium, to elucidate the genetic basis of the distinct wood types they colonize.</title>
        <authorList>
            <person name="Suzuki H."/>
            <person name="MacDonald J."/>
            <person name="Syed K."/>
            <person name="Salamov A."/>
            <person name="Hori C."/>
            <person name="Aerts A."/>
            <person name="Henrissat B."/>
            <person name="Wiebenga A."/>
            <person name="vanKuyk P.A."/>
            <person name="Barry K."/>
            <person name="Lindquist E."/>
            <person name="LaButti K."/>
            <person name="Lapidus A."/>
            <person name="Lucas S."/>
            <person name="Coutinho P."/>
            <person name="Gong Y."/>
            <person name="Samejima M."/>
            <person name="Mahadevan R."/>
            <person name="Abou-Zaid M."/>
            <person name="de Vries R.P."/>
            <person name="Igarashi K."/>
            <person name="Yadav J.S."/>
            <person name="Grigoriev I.V."/>
            <person name="Master E.R."/>
        </authorList>
    </citation>
    <scope>NUCLEOTIDE SEQUENCE [LARGE SCALE GENOMIC DNA]</scope>
    <source>
        <strain evidence="2 3">HHB-10118-sp</strain>
    </source>
</reference>
<protein>
    <submittedName>
        <fullName evidence="2">Uncharacterized protein</fullName>
    </submittedName>
</protein>
<dbReference type="InParanoid" id="K5WFP1"/>
<dbReference type="EMBL" id="JH930594">
    <property type="protein sequence ID" value="EKM49007.1"/>
    <property type="molecule type" value="Genomic_DNA"/>
</dbReference>
<accession>K5WFP1</accession>
<dbReference type="GeneID" id="18913532"/>
<keyword evidence="3" id="KW-1185">Reference proteome</keyword>
<dbReference type="AlphaFoldDB" id="K5WFP1"/>
<evidence type="ECO:0000256" key="1">
    <source>
        <dbReference type="SAM" id="MobiDB-lite"/>
    </source>
</evidence>
<gene>
    <name evidence="2" type="ORF">PHACADRAFT_214542</name>
</gene>
<proteinExistence type="predicted"/>
<sequence>MSNLLRSNILDSYRLFNGAPKILMRWRDALHPISSVRSTADPAVLRMPPPAPASLALSTSVFTSRTPPSLCLPFAHHRHTPTAPGEGASDTERPSRLHAKLNTLSLGLPDAIGSDIEWWDKIKSEKRYGLGAGAREDENE</sequence>
<dbReference type="RefSeq" id="XP_007402438.1">
    <property type="nucleotide sequence ID" value="XM_007402376.1"/>
</dbReference>
<dbReference type="KEGG" id="pco:PHACADRAFT_214542"/>
<evidence type="ECO:0000313" key="3">
    <source>
        <dbReference type="Proteomes" id="UP000008370"/>
    </source>
</evidence>
<name>K5WFP1_PHACS</name>